<keyword evidence="2" id="KW-1133">Transmembrane helix</keyword>
<protein>
    <recommendedName>
        <fullName evidence="5">Transmembrane protein 275</fullName>
    </recommendedName>
</protein>
<name>A0A9D3SKS9_9TELE</name>
<accession>A0A9D3SKS9</accession>
<feature type="region of interest" description="Disordered" evidence="1">
    <location>
        <begin position="1"/>
        <end position="25"/>
    </location>
</feature>
<dbReference type="Proteomes" id="UP000824219">
    <property type="component" value="Linkage Group LG10"/>
</dbReference>
<evidence type="ECO:0008006" key="5">
    <source>
        <dbReference type="Google" id="ProtNLM"/>
    </source>
</evidence>
<comment type="caution">
    <text evidence="3">The sequence shown here is derived from an EMBL/GenBank/DDBJ whole genome shotgun (WGS) entry which is preliminary data.</text>
</comment>
<keyword evidence="2" id="KW-0472">Membrane</keyword>
<feature type="transmembrane region" description="Helical" evidence="2">
    <location>
        <begin position="64"/>
        <end position="83"/>
    </location>
</feature>
<dbReference type="OrthoDB" id="8932092at2759"/>
<dbReference type="EMBL" id="JAHKSW010000010">
    <property type="protein sequence ID" value="KAG7327652.1"/>
    <property type="molecule type" value="Genomic_DNA"/>
</dbReference>
<proteinExistence type="predicted"/>
<sequence length="214" mass="22863">MLCSEQDPHPAAVKKKRSLRPHSQPSPALCCACGLCLMLAGINITLVGAFGFAKMLPANNPPIIIGPLLLLVALSFFAVCCMFSRQPSARSSHDNTRPVHWGLMGGTAFEMETSEHTLQDTTAIQLSPSNSQCSSHHSSPTHLPAVMLHPSETAKLPNGSHPYCQLCQCIQDKHPNIAANVVNAAVVFAQGHSSSTICALQLNYSSLKAEQISL</sequence>
<reference evidence="3 4" key="1">
    <citation type="submission" date="2021-06" db="EMBL/GenBank/DDBJ databases">
        <title>Chromosome-level genome assembly of the red-tail catfish (Hemibagrus wyckioides).</title>
        <authorList>
            <person name="Shao F."/>
        </authorList>
    </citation>
    <scope>NUCLEOTIDE SEQUENCE [LARGE SCALE GENOMIC DNA]</scope>
    <source>
        <strain evidence="3">EC202008001</strain>
        <tissue evidence="3">Blood</tissue>
    </source>
</reference>
<organism evidence="3 4">
    <name type="scientific">Hemibagrus wyckioides</name>
    <dbReference type="NCBI Taxonomy" id="337641"/>
    <lineage>
        <taxon>Eukaryota</taxon>
        <taxon>Metazoa</taxon>
        <taxon>Chordata</taxon>
        <taxon>Craniata</taxon>
        <taxon>Vertebrata</taxon>
        <taxon>Euteleostomi</taxon>
        <taxon>Actinopterygii</taxon>
        <taxon>Neopterygii</taxon>
        <taxon>Teleostei</taxon>
        <taxon>Ostariophysi</taxon>
        <taxon>Siluriformes</taxon>
        <taxon>Bagridae</taxon>
        <taxon>Hemibagrus</taxon>
    </lineage>
</organism>
<keyword evidence="2" id="KW-0812">Transmembrane</keyword>
<evidence type="ECO:0000256" key="1">
    <source>
        <dbReference type="SAM" id="MobiDB-lite"/>
    </source>
</evidence>
<keyword evidence="4" id="KW-1185">Reference proteome</keyword>
<dbReference type="AlphaFoldDB" id="A0A9D3SKS9"/>
<feature type="transmembrane region" description="Helical" evidence="2">
    <location>
        <begin position="26"/>
        <end position="52"/>
    </location>
</feature>
<evidence type="ECO:0000256" key="2">
    <source>
        <dbReference type="SAM" id="Phobius"/>
    </source>
</evidence>
<evidence type="ECO:0000313" key="3">
    <source>
        <dbReference type="EMBL" id="KAG7327652.1"/>
    </source>
</evidence>
<gene>
    <name evidence="3" type="ORF">KOW79_009258</name>
</gene>
<evidence type="ECO:0000313" key="4">
    <source>
        <dbReference type="Proteomes" id="UP000824219"/>
    </source>
</evidence>